<dbReference type="GO" id="GO:0005886">
    <property type="term" value="C:plasma membrane"/>
    <property type="evidence" value="ECO:0007669"/>
    <property type="project" value="UniProtKB-SubCell"/>
</dbReference>
<evidence type="ECO:0000313" key="8">
    <source>
        <dbReference type="EMBL" id="SEW30610.1"/>
    </source>
</evidence>
<evidence type="ECO:0000256" key="7">
    <source>
        <dbReference type="SAM" id="Phobius"/>
    </source>
</evidence>
<accession>A0A1I0QT97</accession>
<keyword evidence="6 7" id="KW-0472">Membrane</keyword>
<feature type="transmembrane region" description="Helical" evidence="7">
    <location>
        <begin position="476"/>
        <end position="496"/>
    </location>
</feature>
<feature type="transmembrane region" description="Helical" evidence="7">
    <location>
        <begin position="237"/>
        <end position="258"/>
    </location>
</feature>
<dbReference type="InterPro" id="IPR000060">
    <property type="entry name" value="BCCT_transptr"/>
</dbReference>
<keyword evidence="4 7" id="KW-0812">Transmembrane</keyword>
<keyword evidence="9" id="KW-1185">Reference proteome</keyword>
<evidence type="ECO:0000256" key="2">
    <source>
        <dbReference type="ARBA" id="ARBA00022448"/>
    </source>
</evidence>
<dbReference type="OrthoDB" id="141573at2157"/>
<feature type="transmembrane region" description="Helical" evidence="7">
    <location>
        <begin position="355"/>
        <end position="379"/>
    </location>
</feature>
<keyword evidence="2" id="KW-0813">Transport</keyword>
<feature type="transmembrane region" description="Helical" evidence="7">
    <location>
        <begin position="451"/>
        <end position="470"/>
    </location>
</feature>
<proteinExistence type="predicted"/>
<evidence type="ECO:0000256" key="1">
    <source>
        <dbReference type="ARBA" id="ARBA00004651"/>
    </source>
</evidence>
<evidence type="ECO:0000256" key="6">
    <source>
        <dbReference type="ARBA" id="ARBA00023136"/>
    </source>
</evidence>
<reference evidence="9" key="1">
    <citation type="submission" date="2016-10" db="EMBL/GenBank/DDBJ databases">
        <authorList>
            <person name="Varghese N."/>
        </authorList>
    </citation>
    <scope>NUCLEOTIDE SEQUENCE [LARGE SCALE GENOMIC DNA]</scope>
    <source>
        <strain evidence="9">CGMCC 1.12284</strain>
    </source>
</reference>
<name>A0A1I0QT97_9EURY</name>
<dbReference type="Proteomes" id="UP000183275">
    <property type="component" value="Unassembled WGS sequence"/>
</dbReference>
<gene>
    <name evidence="8" type="ORF">SAMN05216285_3877</name>
</gene>
<evidence type="ECO:0000313" key="9">
    <source>
        <dbReference type="Proteomes" id="UP000183275"/>
    </source>
</evidence>
<evidence type="ECO:0000256" key="5">
    <source>
        <dbReference type="ARBA" id="ARBA00022989"/>
    </source>
</evidence>
<feature type="transmembrane region" description="Helical" evidence="7">
    <location>
        <begin position="96"/>
        <end position="117"/>
    </location>
</feature>
<dbReference type="AlphaFoldDB" id="A0A1I0QT97"/>
<feature type="transmembrane region" description="Helical" evidence="7">
    <location>
        <begin position="156"/>
        <end position="174"/>
    </location>
</feature>
<dbReference type="GO" id="GO:0022857">
    <property type="term" value="F:transmembrane transporter activity"/>
    <property type="evidence" value="ECO:0007669"/>
    <property type="project" value="InterPro"/>
</dbReference>
<dbReference type="PANTHER" id="PTHR30047:SF7">
    <property type="entry name" value="HIGH-AFFINITY CHOLINE TRANSPORT PROTEIN"/>
    <property type="match status" value="1"/>
</dbReference>
<feature type="transmembrane region" description="Helical" evidence="7">
    <location>
        <begin position="18"/>
        <end position="36"/>
    </location>
</feature>
<feature type="transmembrane region" description="Helical" evidence="7">
    <location>
        <begin position="270"/>
        <end position="294"/>
    </location>
</feature>
<sequence>MSLWHVFGLEEADDGEKLLFFITGGVLLVVAAVGILSPQRLNNTLNGAFEWVLTYFGWWFMLLGLILFIFSAFMVFSRYGHIRIGGQDAEPEFDLFSWLAMVFTVGYSGSIIIWGVGEPISIVANPPPDPQPVAGVPIESLALSFMFIHEVFPGLAMWYPPFALAFGLIIYTRGTETYKFSSMLKVFLDTDRYTFLYWTVDLAALIAIIGGVAAAIGFSAQVFAALLDTVFGVPATIFTYGLFGILGLVFLGDVWLGLRKGIRNAARITVILMLITFAFLLVVGPTLFTINLGLDAGGVWLNNMFRLSLYSAPTAAANWPQQWTSFWWAWWAAWGLFVGSFVARVSKGRTIRETFVCLVVIPGVLLWIQHSIVGGWVLAPGYIDPVSNALTDGGIPAAVATAVTLTPFGSLLGVLLMLVIAGYVVTSLDSAVYILSSITLGNEDPNARNRAWWGILLSFLGVMTLELPVFDAMQAFPPVLALPFTLFLLAIVYASYISAREHYRENFAISDEETLITAAKTNETPVREHDDD</sequence>
<feature type="transmembrane region" description="Helical" evidence="7">
    <location>
        <begin position="326"/>
        <end position="343"/>
    </location>
</feature>
<dbReference type="RefSeq" id="WP_049989176.1">
    <property type="nucleotide sequence ID" value="NZ_FOIS01000005.1"/>
</dbReference>
<evidence type="ECO:0000256" key="4">
    <source>
        <dbReference type="ARBA" id="ARBA00022692"/>
    </source>
</evidence>
<comment type="subcellular location">
    <subcellularLocation>
        <location evidence="1">Cell membrane</location>
        <topology evidence="1">Multi-pass membrane protein</topology>
    </subcellularLocation>
</comment>
<feature type="transmembrane region" description="Helical" evidence="7">
    <location>
        <begin position="56"/>
        <end position="76"/>
    </location>
</feature>
<feature type="transmembrane region" description="Helical" evidence="7">
    <location>
        <begin position="195"/>
        <end position="217"/>
    </location>
</feature>
<evidence type="ECO:0000256" key="3">
    <source>
        <dbReference type="ARBA" id="ARBA00022475"/>
    </source>
</evidence>
<keyword evidence="3" id="KW-1003">Cell membrane</keyword>
<keyword evidence="5 7" id="KW-1133">Transmembrane helix</keyword>
<organism evidence="8 9">
    <name type="scientific">Natrinema salifodinae</name>
    <dbReference type="NCBI Taxonomy" id="1202768"/>
    <lineage>
        <taxon>Archaea</taxon>
        <taxon>Methanobacteriati</taxon>
        <taxon>Methanobacteriota</taxon>
        <taxon>Stenosarchaea group</taxon>
        <taxon>Halobacteria</taxon>
        <taxon>Halobacteriales</taxon>
        <taxon>Natrialbaceae</taxon>
        <taxon>Natrinema</taxon>
    </lineage>
</organism>
<dbReference type="PANTHER" id="PTHR30047">
    <property type="entry name" value="HIGH-AFFINITY CHOLINE TRANSPORT PROTEIN-RELATED"/>
    <property type="match status" value="1"/>
</dbReference>
<dbReference type="Pfam" id="PF02028">
    <property type="entry name" value="BCCT"/>
    <property type="match status" value="1"/>
</dbReference>
<dbReference type="EMBL" id="FOIS01000005">
    <property type="protein sequence ID" value="SEW30610.1"/>
    <property type="molecule type" value="Genomic_DNA"/>
</dbReference>
<protein>
    <submittedName>
        <fullName evidence="8">Choline-glycine betaine transporter</fullName>
    </submittedName>
</protein>